<dbReference type="CDD" id="cd00096">
    <property type="entry name" value="Ig"/>
    <property type="match status" value="1"/>
</dbReference>
<dbReference type="SMART" id="SM00408">
    <property type="entry name" value="IGc2"/>
    <property type="match status" value="1"/>
</dbReference>
<feature type="compositionally biased region" description="Low complexity" evidence="3">
    <location>
        <begin position="195"/>
        <end position="211"/>
    </location>
</feature>
<reference evidence="5 6" key="1">
    <citation type="journal article" date="2022" name="G3 (Bethesda)">
        <title>Evaluating Illumina-, Nanopore-, and PacBio-based genome assembly strategies with the bald notothen, Trematomus borchgrevinki.</title>
        <authorList>
            <person name="Rayamajhi N."/>
            <person name="Cheng C.C."/>
            <person name="Catchen J.M."/>
        </authorList>
    </citation>
    <scope>NUCLEOTIDE SEQUENCE [LARGE SCALE GENOMIC DNA]</scope>
    <source>
        <strain evidence="5">AGRC-2024</strain>
    </source>
</reference>
<dbReference type="InterPro" id="IPR050488">
    <property type="entry name" value="Ig_Fc_receptor"/>
</dbReference>
<keyword evidence="6" id="KW-1185">Reference proteome</keyword>
<dbReference type="EMBL" id="JBIYXZ010002080">
    <property type="protein sequence ID" value="KAL3050913.1"/>
    <property type="molecule type" value="Genomic_DNA"/>
</dbReference>
<comment type="caution">
    <text evidence="5">The sequence shown here is derived from an EMBL/GenBank/DDBJ whole genome shotgun (WGS) entry which is preliminary data.</text>
</comment>
<dbReference type="SMART" id="SM00409">
    <property type="entry name" value="IG"/>
    <property type="match status" value="2"/>
</dbReference>
<evidence type="ECO:0000256" key="1">
    <source>
        <dbReference type="ARBA" id="ARBA00022729"/>
    </source>
</evidence>
<gene>
    <name evidence="5" type="ORF">OYC64_001232</name>
</gene>
<evidence type="ECO:0000256" key="2">
    <source>
        <dbReference type="ARBA" id="ARBA00023157"/>
    </source>
</evidence>
<evidence type="ECO:0000313" key="5">
    <source>
        <dbReference type="EMBL" id="KAL3050913.1"/>
    </source>
</evidence>
<dbReference type="InterPro" id="IPR003598">
    <property type="entry name" value="Ig_sub2"/>
</dbReference>
<reference evidence="5 6" key="2">
    <citation type="journal article" date="2024" name="G3 (Bethesda)">
        <title>The genome of the cryopelagic Antarctic bald notothen, Trematomus borchgrevinki.</title>
        <authorList>
            <person name="Rayamajhi N."/>
            <person name="Rivera-Colon A.G."/>
            <person name="Minhas B.F."/>
            <person name="Cheng C.C."/>
            <person name="Catchen J.M."/>
        </authorList>
    </citation>
    <scope>NUCLEOTIDE SEQUENCE [LARGE SCALE GENOMIC DNA]</scope>
    <source>
        <strain evidence="5">AGRC-2024</strain>
    </source>
</reference>
<evidence type="ECO:0000313" key="6">
    <source>
        <dbReference type="Proteomes" id="UP001619887"/>
    </source>
</evidence>
<evidence type="ECO:0000259" key="4">
    <source>
        <dbReference type="PROSITE" id="PS50835"/>
    </source>
</evidence>
<protein>
    <recommendedName>
        <fullName evidence="4">Ig-like domain-containing protein</fullName>
    </recommendedName>
</protein>
<evidence type="ECO:0000256" key="3">
    <source>
        <dbReference type="SAM" id="MobiDB-lite"/>
    </source>
</evidence>
<dbReference type="PANTHER" id="PTHR11481">
    <property type="entry name" value="IMMUNOGLOBULIN FC RECEPTOR"/>
    <property type="match status" value="1"/>
</dbReference>
<feature type="domain" description="Ig-like" evidence="4">
    <location>
        <begin position="110"/>
        <end position="189"/>
    </location>
</feature>
<dbReference type="AlphaFoldDB" id="A0ABD2GC43"/>
<dbReference type="Pfam" id="PF13927">
    <property type="entry name" value="Ig_3"/>
    <property type="match status" value="1"/>
</dbReference>
<dbReference type="SUPFAM" id="SSF48726">
    <property type="entry name" value="Immunoglobulin"/>
    <property type="match status" value="2"/>
</dbReference>
<feature type="region of interest" description="Disordered" evidence="3">
    <location>
        <begin position="180"/>
        <end position="211"/>
    </location>
</feature>
<keyword evidence="2" id="KW-1015">Disulfide bond</keyword>
<sequence length="287" mass="31189">MDPTSLQRLVFLTSLLSCSTNQARLTVTPSSSQIFEYERVSLRCEDASEGWTVMRNTSREKRTECGVDWGIPVGSSCNVSSMVPRDSGGYWCESTEGSTSNTITITVSGGSVILQSPVLPVIEGDDVTLICRTKMADPPSANFFKDGVFIGNESAGHMTLHHVSRSDEGLYKCSVQNEGESPESRLSVSDKPPVTATNTPTSSSSSSTMNTPTTLSSLHLVFRLLRHLVVFCPYCICTYIVVSLYRERARGNGSSVSVAMTPPTHAEQGLDDDYDDVMSAVTTEHQF</sequence>
<proteinExistence type="predicted"/>
<dbReference type="Proteomes" id="UP001619887">
    <property type="component" value="Unassembled WGS sequence"/>
</dbReference>
<organism evidence="5 6">
    <name type="scientific">Pagothenia borchgrevinki</name>
    <name type="common">Bald rockcod</name>
    <name type="synonym">Trematomus borchgrevinki</name>
    <dbReference type="NCBI Taxonomy" id="8213"/>
    <lineage>
        <taxon>Eukaryota</taxon>
        <taxon>Metazoa</taxon>
        <taxon>Chordata</taxon>
        <taxon>Craniata</taxon>
        <taxon>Vertebrata</taxon>
        <taxon>Euteleostomi</taxon>
        <taxon>Actinopterygii</taxon>
        <taxon>Neopterygii</taxon>
        <taxon>Teleostei</taxon>
        <taxon>Neoteleostei</taxon>
        <taxon>Acanthomorphata</taxon>
        <taxon>Eupercaria</taxon>
        <taxon>Perciformes</taxon>
        <taxon>Notothenioidei</taxon>
        <taxon>Nototheniidae</taxon>
        <taxon>Pagothenia</taxon>
    </lineage>
</organism>
<dbReference type="PANTHER" id="PTHR11481:SF64">
    <property type="entry name" value="FC RECEPTOR-LIKE PROTEIN 4"/>
    <property type="match status" value="1"/>
</dbReference>
<accession>A0ABD2GC43</accession>
<dbReference type="InterPro" id="IPR007110">
    <property type="entry name" value="Ig-like_dom"/>
</dbReference>
<dbReference type="InterPro" id="IPR036179">
    <property type="entry name" value="Ig-like_dom_sf"/>
</dbReference>
<dbReference type="Gene3D" id="2.60.40.10">
    <property type="entry name" value="Immunoglobulins"/>
    <property type="match status" value="2"/>
</dbReference>
<name>A0ABD2GC43_PAGBO</name>
<dbReference type="InterPro" id="IPR013783">
    <property type="entry name" value="Ig-like_fold"/>
</dbReference>
<dbReference type="InterPro" id="IPR003599">
    <property type="entry name" value="Ig_sub"/>
</dbReference>
<keyword evidence="1" id="KW-0732">Signal</keyword>
<dbReference type="PROSITE" id="PS50835">
    <property type="entry name" value="IG_LIKE"/>
    <property type="match status" value="1"/>
</dbReference>